<keyword evidence="5" id="KW-0808">Transferase</keyword>
<dbReference type="SUPFAM" id="SSF52121">
    <property type="entry name" value="Lumazine synthase"/>
    <property type="match status" value="1"/>
</dbReference>
<evidence type="ECO:0000256" key="6">
    <source>
        <dbReference type="ARBA" id="ARBA00048785"/>
    </source>
</evidence>
<accession>A0A381ZPF0</accession>
<dbReference type="PANTHER" id="PTHR21058">
    <property type="entry name" value="6,7-DIMETHYL-8-RIBITYLLUMAZINE SYNTHASE DMRL SYNTHASE LUMAZINE SYNTHASE"/>
    <property type="match status" value="1"/>
</dbReference>
<dbReference type="EMBL" id="UINC01022128">
    <property type="protein sequence ID" value="SVA91109.1"/>
    <property type="molecule type" value="Genomic_DNA"/>
</dbReference>
<comment type="catalytic activity">
    <reaction evidence="6">
        <text>(2S)-2-hydroxy-3-oxobutyl phosphate + 5-amino-6-(D-ribitylamino)uracil = 6,7-dimethyl-8-(1-D-ribityl)lumazine + phosphate + 2 H2O + H(+)</text>
        <dbReference type="Rhea" id="RHEA:26152"/>
        <dbReference type="ChEBI" id="CHEBI:15377"/>
        <dbReference type="ChEBI" id="CHEBI:15378"/>
        <dbReference type="ChEBI" id="CHEBI:15934"/>
        <dbReference type="ChEBI" id="CHEBI:43474"/>
        <dbReference type="ChEBI" id="CHEBI:58201"/>
        <dbReference type="ChEBI" id="CHEBI:58830"/>
        <dbReference type="EC" id="2.5.1.78"/>
    </reaction>
</comment>
<dbReference type="GO" id="GO:0000906">
    <property type="term" value="F:6,7-dimethyl-8-ribityllumazine synthase activity"/>
    <property type="evidence" value="ECO:0007669"/>
    <property type="project" value="UniProtKB-EC"/>
</dbReference>
<evidence type="ECO:0000256" key="1">
    <source>
        <dbReference type="ARBA" id="ARBA00004917"/>
    </source>
</evidence>
<dbReference type="UniPathway" id="UPA00275">
    <property type="reaction ID" value="UER00404"/>
</dbReference>
<comment type="pathway">
    <text evidence="1">Cofactor biosynthesis; riboflavin biosynthesis; riboflavin from 2-hydroxy-3-oxobutyl phosphate and 5-amino-6-(D-ribitylamino)uracil: step 1/2.</text>
</comment>
<proteinExistence type="inferred from homology"/>
<dbReference type="AlphaFoldDB" id="A0A381ZPF0"/>
<dbReference type="PANTHER" id="PTHR21058:SF0">
    <property type="entry name" value="6,7-DIMETHYL-8-RIBITYLLUMAZINE SYNTHASE"/>
    <property type="match status" value="1"/>
</dbReference>
<dbReference type="InterPro" id="IPR034964">
    <property type="entry name" value="LS"/>
</dbReference>
<dbReference type="CDD" id="cd09209">
    <property type="entry name" value="Lumazine_synthase-I"/>
    <property type="match status" value="1"/>
</dbReference>
<dbReference type="FunFam" id="3.40.50.960:FF:000001">
    <property type="entry name" value="6,7-dimethyl-8-ribityllumazine synthase"/>
    <property type="match status" value="1"/>
</dbReference>
<reference evidence="7" key="1">
    <citation type="submission" date="2018-05" db="EMBL/GenBank/DDBJ databases">
        <authorList>
            <person name="Lanie J.A."/>
            <person name="Ng W.-L."/>
            <person name="Kazmierczak K.M."/>
            <person name="Andrzejewski T.M."/>
            <person name="Davidsen T.M."/>
            <person name="Wayne K.J."/>
            <person name="Tettelin H."/>
            <person name="Glass J.I."/>
            <person name="Rusch D."/>
            <person name="Podicherti R."/>
            <person name="Tsui H.-C.T."/>
            <person name="Winkler M.E."/>
        </authorList>
    </citation>
    <scope>NUCLEOTIDE SEQUENCE</scope>
</reference>
<keyword evidence="4" id="KW-0686">Riboflavin biosynthesis</keyword>
<evidence type="ECO:0000256" key="4">
    <source>
        <dbReference type="ARBA" id="ARBA00022619"/>
    </source>
</evidence>
<sequence>MTKFIEGDLDASGLKVGIVISRFNTFITERLLSGAINELISHGVDENEIEVIRVPGAFEIPMAAKKICSRGKDVVICLGAVIRGGTPHFDYVAGETSRGVASVARDADIPVMFGVLTTDNLEQAEDRSGGKCGNKGAETALAAIEMATLFKKL</sequence>
<dbReference type="NCBIfam" id="TIGR00114">
    <property type="entry name" value="lumazine-synth"/>
    <property type="match status" value="1"/>
</dbReference>
<evidence type="ECO:0000313" key="7">
    <source>
        <dbReference type="EMBL" id="SVA91109.1"/>
    </source>
</evidence>
<dbReference type="HAMAP" id="MF_00178">
    <property type="entry name" value="Lumazine_synth"/>
    <property type="match status" value="1"/>
</dbReference>
<dbReference type="GO" id="GO:0009349">
    <property type="term" value="C:riboflavin synthase complex"/>
    <property type="evidence" value="ECO:0007669"/>
    <property type="project" value="InterPro"/>
</dbReference>
<gene>
    <name evidence="7" type="ORF">METZ01_LOCUS143963</name>
</gene>
<evidence type="ECO:0000256" key="2">
    <source>
        <dbReference type="ARBA" id="ARBA00007424"/>
    </source>
</evidence>
<dbReference type="EC" id="2.5.1.78" evidence="3"/>
<comment type="similarity">
    <text evidence="2">Belongs to the DMRL synthase family.</text>
</comment>
<evidence type="ECO:0000256" key="5">
    <source>
        <dbReference type="ARBA" id="ARBA00022679"/>
    </source>
</evidence>
<dbReference type="InterPro" id="IPR036467">
    <property type="entry name" value="LS/RS_sf"/>
</dbReference>
<organism evidence="7">
    <name type="scientific">marine metagenome</name>
    <dbReference type="NCBI Taxonomy" id="408172"/>
    <lineage>
        <taxon>unclassified sequences</taxon>
        <taxon>metagenomes</taxon>
        <taxon>ecological metagenomes</taxon>
    </lineage>
</organism>
<dbReference type="GO" id="GO:0009231">
    <property type="term" value="P:riboflavin biosynthetic process"/>
    <property type="evidence" value="ECO:0007669"/>
    <property type="project" value="UniProtKB-UniPathway"/>
</dbReference>
<dbReference type="GO" id="GO:0005829">
    <property type="term" value="C:cytosol"/>
    <property type="evidence" value="ECO:0007669"/>
    <property type="project" value="TreeGrafter"/>
</dbReference>
<dbReference type="InterPro" id="IPR002180">
    <property type="entry name" value="LS/RS"/>
</dbReference>
<dbReference type="Gene3D" id="3.40.50.960">
    <property type="entry name" value="Lumazine/riboflavin synthase"/>
    <property type="match status" value="1"/>
</dbReference>
<dbReference type="Pfam" id="PF00885">
    <property type="entry name" value="DMRL_synthase"/>
    <property type="match status" value="1"/>
</dbReference>
<protein>
    <recommendedName>
        <fullName evidence="3">6,7-dimethyl-8-ribityllumazine synthase</fullName>
        <ecNumber evidence="3">2.5.1.78</ecNumber>
    </recommendedName>
</protein>
<name>A0A381ZPF0_9ZZZZ</name>
<evidence type="ECO:0000256" key="3">
    <source>
        <dbReference type="ARBA" id="ARBA00012664"/>
    </source>
</evidence>